<protein>
    <recommendedName>
        <fullName evidence="5">PE family protein</fullName>
    </recommendedName>
</protein>
<evidence type="ECO:0000256" key="1">
    <source>
        <dbReference type="SAM" id="MobiDB-lite"/>
    </source>
</evidence>
<comment type="caution">
    <text evidence="3">The sequence shown here is derived from an EMBL/GenBank/DDBJ whole genome shotgun (WGS) entry which is preliminary data.</text>
</comment>
<feature type="region of interest" description="Disordered" evidence="1">
    <location>
        <begin position="290"/>
        <end position="441"/>
    </location>
</feature>
<sequence length="441" mass="45326">MRASTRAVLTTGVTALSLGALAVTVSVPPESMRSIQVARPVNFAADVVPIAPGVPVEPPSDADLNSALALIEQLAPVSDGRVITVKLRSHEQPESATVAPTIPNAGAKADAALVDAGSDDVAGQEEAAEPAPLNAASDIIDGVYSVSRYWANYVSLELGPWLINWIPFGYLISDQIYIWYPDFVLPTVDSFVYDFLDPVVNNPLDLGVWFDGIGDVISTAANGIVTGIGSEINYLVTFGWFPIPLPPLPNFPLPGLGSASAAAPSGAASLTSTEAEKTVADKSIVNSTVEVATEPVDTATTADSPNTVVEDETTPKTTEEDPQAPVEDQPDKVTGSAEQTTDEPATEGADESAVEDTTESPAEASPESGVGTDAADESDTGEQADAAEQSDVADQADAAEQSGADADTSNDVKQDKAPGAGEKSVDNDSDGASAKASASDN</sequence>
<name>A0ABQ4V781_9MYCO</name>
<evidence type="ECO:0000313" key="3">
    <source>
        <dbReference type="EMBL" id="GJF10574.1"/>
    </source>
</evidence>
<dbReference type="EMBL" id="BPRH01000715">
    <property type="protein sequence ID" value="GJF10574.1"/>
    <property type="molecule type" value="Genomic_DNA"/>
</dbReference>
<feature type="compositionally biased region" description="Acidic residues" evidence="1">
    <location>
        <begin position="340"/>
        <end position="358"/>
    </location>
</feature>
<reference evidence="3 4" key="1">
    <citation type="submission" date="2021-08" db="EMBL/GenBank/DDBJ databases">
        <title>Draft genome sequence of Mycolicibacterium sp. NGTWS1702 strain.</title>
        <authorList>
            <person name="Matsumoto M."/>
            <person name="Tang B.C.C."/>
            <person name="Machida Y."/>
            <person name="Matoyama H."/>
            <person name="Kishihara T."/>
            <person name="Sato S."/>
            <person name="Kondo I."/>
            <person name="Sano M."/>
            <person name="Kato G."/>
        </authorList>
    </citation>
    <scope>NUCLEOTIDE SEQUENCE [LARGE SCALE GENOMIC DNA]</scope>
    <source>
        <strain evidence="3 4">NGTWSNA01</strain>
    </source>
</reference>
<feature type="signal peptide" evidence="2">
    <location>
        <begin position="1"/>
        <end position="22"/>
    </location>
</feature>
<evidence type="ECO:0008006" key="5">
    <source>
        <dbReference type="Google" id="ProtNLM"/>
    </source>
</evidence>
<evidence type="ECO:0000256" key="2">
    <source>
        <dbReference type="SAM" id="SignalP"/>
    </source>
</evidence>
<dbReference type="Proteomes" id="UP001060504">
    <property type="component" value="Unassembled WGS sequence"/>
</dbReference>
<keyword evidence="2" id="KW-0732">Signal</keyword>
<feature type="chain" id="PRO_5047482507" description="PE family protein" evidence="2">
    <location>
        <begin position="23"/>
        <end position="441"/>
    </location>
</feature>
<organism evidence="3 4">
    <name type="scientific">Mycolicibacterium cyprinidarum</name>
    <dbReference type="NCBI Taxonomy" id="2860311"/>
    <lineage>
        <taxon>Bacteria</taxon>
        <taxon>Bacillati</taxon>
        <taxon>Actinomycetota</taxon>
        <taxon>Actinomycetes</taxon>
        <taxon>Mycobacteriales</taxon>
        <taxon>Mycobacteriaceae</taxon>
        <taxon>Mycolicibacterium</taxon>
    </lineage>
</organism>
<feature type="compositionally biased region" description="Low complexity" evidence="1">
    <location>
        <begin position="430"/>
        <end position="441"/>
    </location>
</feature>
<gene>
    <name evidence="3" type="ORF">NGTWS1702_06520</name>
</gene>
<accession>A0ABQ4V781</accession>
<keyword evidence="4" id="KW-1185">Reference proteome</keyword>
<proteinExistence type="predicted"/>
<evidence type="ECO:0000313" key="4">
    <source>
        <dbReference type="Proteomes" id="UP001060504"/>
    </source>
</evidence>